<evidence type="ECO:0000313" key="3">
    <source>
        <dbReference type="Proteomes" id="UP000236291"/>
    </source>
</evidence>
<feature type="non-terminal residue" evidence="2">
    <location>
        <position position="329"/>
    </location>
</feature>
<dbReference type="Pfam" id="PF07727">
    <property type="entry name" value="RVT_2"/>
    <property type="match status" value="1"/>
</dbReference>
<comment type="caution">
    <text evidence="2">The sequence shown here is derived from an EMBL/GenBank/DDBJ whole genome shotgun (WGS) entry which is preliminary data.</text>
</comment>
<dbReference type="PANTHER" id="PTHR11439:SF483">
    <property type="entry name" value="PEPTIDE SYNTHASE GLIP-LIKE, PUTATIVE (AFU_ORTHOLOGUE AFUA_3G12920)-RELATED"/>
    <property type="match status" value="1"/>
</dbReference>
<gene>
    <name evidence="2" type="ORF">L195_g046423</name>
</gene>
<reference evidence="2 3" key="2">
    <citation type="journal article" date="2017" name="Front. Plant Sci.">
        <title>Gene Classification and Mining of Molecular Markers Useful in Red Clover (Trifolium pratense) Breeding.</title>
        <authorList>
            <person name="Istvanek J."/>
            <person name="Dluhosova J."/>
            <person name="Dluhos P."/>
            <person name="Patkova L."/>
            <person name="Nedelnik J."/>
            <person name="Repkova J."/>
        </authorList>
    </citation>
    <scope>NUCLEOTIDE SEQUENCE [LARGE SCALE GENOMIC DNA]</scope>
    <source>
        <strain evidence="3">cv. Tatra</strain>
        <tissue evidence="2">Young leaves</tissue>
    </source>
</reference>
<dbReference type="InterPro" id="IPR043502">
    <property type="entry name" value="DNA/RNA_pol_sf"/>
</dbReference>
<dbReference type="EMBL" id="ASHM01062394">
    <property type="protein sequence ID" value="PNX90300.1"/>
    <property type="molecule type" value="Genomic_DNA"/>
</dbReference>
<reference evidence="2 3" key="1">
    <citation type="journal article" date="2014" name="Am. J. Bot.">
        <title>Genome assembly and annotation for red clover (Trifolium pratense; Fabaceae).</title>
        <authorList>
            <person name="Istvanek J."/>
            <person name="Jaros M."/>
            <person name="Krenek A."/>
            <person name="Repkova J."/>
        </authorList>
    </citation>
    <scope>NUCLEOTIDE SEQUENCE [LARGE SCALE GENOMIC DNA]</scope>
    <source>
        <strain evidence="3">cv. Tatra</strain>
        <tissue evidence="2">Young leaves</tissue>
    </source>
</reference>
<dbReference type="AlphaFoldDB" id="A0A2K3MHM1"/>
<dbReference type="InterPro" id="IPR013103">
    <property type="entry name" value="RVT_2"/>
</dbReference>
<sequence>MNGQMMMVKVMRLKKLNQPQRTKQVPNRLADCEMLPDSAVNNEGELIHFALLADAEPVHYKDAMQTSVWKNAMLNPDGIISKHKARLVARGFLQKQGIDYNEVFAPVARHETPLGFEIYGKEDMVYKSYKALYGLKQAPRAWNKRIDRFLIQQGFKKCTVEYGVYVKNSSISGSLIICLYVDDLLVTGSDSSEIEKFKATVNKEFEMIDLGSLLSYFLGLEFVKTSKGMIMHQQKHAMEILDRFEMNECKSVSNPCDTSSKLEGCSNEKMVDSTMFKQMIGSLRYLCNSRPDICYAVGVISRFMNSPRKSHLIASKEDPKASLLKREYK</sequence>
<accession>A0A2K3MHM1</accession>
<evidence type="ECO:0000259" key="1">
    <source>
        <dbReference type="Pfam" id="PF07727"/>
    </source>
</evidence>
<proteinExistence type="predicted"/>
<feature type="domain" description="Reverse transcriptase Ty1/copia-type" evidence="1">
    <location>
        <begin position="112"/>
        <end position="256"/>
    </location>
</feature>
<dbReference type="STRING" id="57577.A0A2K3MHM1"/>
<dbReference type="SUPFAM" id="SSF56672">
    <property type="entry name" value="DNA/RNA polymerases"/>
    <property type="match status" value="1"/>
</dbReference>
<dbReference type="PANTHER" id="PTHR11439">
    <property type="entry name" value="GAG-POL-RELATED RETROTRANSPOSON"/>
    <property type="match status" value="1"/>
</dbReference>
<protein>
    <submittedName>
        <fullName evidence="2">Copia-type polyprotein</fullName>
    </submittedName>
</protein>
<organism evidence="2 3">
    <name type="scientific">Trifolium pratense</name>
    <name type="common">Red clover</name>
    <dbReference type="NCBI Taxonomy" id="57577"/>
    <lineage>
        <taxon>Eukaryota</taxon>
        <taxon>Viridiplantae</taxon>
        <taxon>Streptophyta</taxon>
        <taxon>Embryophyta</taxon>
        <taxon>Tracheophyta</taxon>
        <taxon>Spermatophyta</taxon>
        <taxon>Magnoliopsida</taxon>
        <taxon>eudicotyledons</taxon>
        <taxon>Gunneridae</taxon>
        <taxon>Pentapetalae</taxon>
        <taxon>rosids</taxon>
        <taxon>fabids</taxon>
        <taxon>Fabales</taxon>
        <taxon>Fabaceae</taxon>
        <taxon>Papilionoideae</taxon>
        <taxon>50 kb inversion clade</taxon>
        <taxon>NPAAA clade</taxon>
        <taxon>Hologalegina</taxon>
        <taxon>IRL clade</taxon>
        <taxon>Trifolieae</taxon>
        <taxon>Trifolium</taxon>
    </lineage>
</organism>
<dbReference type="Proteomes" id="UP000236291">
    <property type="component" value="Unassembled WGS sequence"/>
</dbReference>
<evidence type="ECO:0000313" key="2">
    <source>
        <dbReference type="EMBL" id="PNX90300.1"/>
    </source>
</evidence>
<name>A0A2K3MHM1_TRIPR</name>